<reference evidence="1 2" key="1">
    <citation type="submission" date="2019-01" db="EMBL/GenBank/DDBJ databases">
        <title>Sequencing of cultivated peanut Arachis hypogaea provides insights into genome evolution and oil improvement.</title>
        <authorList>
            <person name="Chen X."/>
        </authorList>
    </citation>
    <scope>NUCLEOTIDE SEQUENCE [LARGE SCALE GENOMIC DNA]</scope>
    <source>
        <strain evidence="2">cv. Fuhuasheng</strain>
        <tissue evidence="1">Leaves</tissue>
    </source>
</reference>
<accession>A0A445A3N3</accession>
<keyword evidence="2" id="KW-1185">Reference proteome</keyword>
<proteinExistence type="predicted"/>
<organism evidence="1 2">
    <name type="scientific">Arachis hypogaea</name>
    <name type="common">Peanut</name>
    <dbReference type="NCBI Taxonomy" id="3818"/>
    <lineage>
        <taxon>Eukaryota</taxon>
        <taxon>Viridiplantae</taxon>
        <taxon>Streptophyta</taxon>
        <taxon>Embryophyta</taxon>
        <taxon>Tracheophyta</taxon>
        <taxon>Spermatophyta</taxon>
        <taxon>Magnoliopsida</taxon>
        <taxon>eudicotyledons</taxon>
        <taxon>Gunneridae</taxon>
        <taxon>Pentapetalae</taxon>
        <taxon>rosids</taxon>
        <taxon>fabids</taxon>
        <taxon>Fabales</taxon>
        <taxon>Fabaceae</taxon>
        <taxon>Papilionoideae</taxon>
        <taxon>50 kb inversion clade</taxon>
        <taxon>dalbergioids sensu lato</taxon>
        <taxon>Dalbergieae</taxon>
        <taxon>Pterocarpus clade</taxon>
        <taxon>Arachis</taxon>
    </lineage>
</organism>
<dbReference type="AlphaFoldDB" id="A0A445A3N3"/>
<evidence type="ECO:0000313" key="1">
    <source>
        <dbReference type="EMBL" id="RYR21018.1"/>
    </source>
</evidence>
<protein>
    <submittedName>
        <fullName evidence="1">Uncharacterized protein</fullName>
    </submittedName>
</protein>
<sequence>MYTVYPPQHHNEIVAPQQNQGVIVDSPGDYVTAFEFRWTGHPEGFMGFQTARARKWFSLTWPVREEFEKECRGVVYYVMLVCNREGRAESKVDETRKAYPKGPTGCKARMIASSDLKGLAKLILNPAFEYVKHFRSWLIMPAGLIALVFGKKDVRNFIDLDRRSIGKGGDGSPCHIVGIGGACDTK</sequence>
<comment type="caution">
    <text evidence="1">The sequence shown here is derived from an EMBL/GenBank/DDBJ whole genome shotgun (WGS) entry which is preliminary data.</text>
</comment>
<name>A0A445A3N3_ARAHY</name>
<gene>
    <name evidence="1" type="ORF">Ahy_B03g066261</name>
</gene>
<dbReference type="EMBL" id="SDMP01000013">
    <property type="protein sequence ID" value="RYR21018.1"/>
    <property type="molecule type" value="Genomic_DNA"/>
</dbReference>
<evidence type="ECO:0000313" key="2">
    <source>
        <dbReference type="Proteomes" id="UP000289738"/>
    </source>
</evidence>
<dbReference type="Proteomes" id="UP000289738">
    <property type="component" value="Chromosome B03"/>
</dbReference>